<dbReference type="Proteomes" id="UP000887013">
    <property type="component" value="Unassembled WGS sequence"/>
</dbReference>
<proteinExistence type="predicted"/>
<protein>
    <submittedName>
        <fullName evidence="2">Uncharacterized protein</fullName>
    </submittedName>
</protein>
<feature type="compositionally biased region" description="Polar residues" evidence="1">
    <location>
        <begin position="29"/>
        <end position="39"/>
    </location>
</feature>
<evidence type="ECO:0000313" key="3">
    <source>
        <dbReference type="Proteomes" id="UP000887013"/>
    </source>
</evidence>
<gene>
    <name evidence="2" type="ORF">NPIL_640101</name>
</gene>
<name>A0A8X6N997_NEPPI</name>
<feature type="compositionally biased region" description="Low complexity" evidence="1">
    <location>
        <begin position="70"/>
        <end position="83"/>
    </location>
</feature>
<evidence type="ECO:0000313" key="2">
    <source>
        <dbReference type="EMBL" id="GFT00784.1"/>
    </source>
</evidence>
<dbReference type="AlphaFoldDB" id="A0A8X6N997"/>
<keyword evidence="3" id="KW-1185">Reference proteome</keyword>
<comment type="caution">
    <text evidence="2">The sequence shown here is derived from an EMBL/GenBank/DDBJ whole genome shotgun (WGS) entry which is preliminary data.</text>
</comment>
<feature type="region of interest" description="Disordered" evidence="1">
    <location>
        <begin position="28"/>
        <end position="98"/>
    </location>
</feature>
<accession>A0A8X6N997</accession>
<reference evidence="2" key="1">
    <citation type="submission" date="2020-08" db="EMBL/GenBank/DDBJ databases">
        <title>Multicomponent nature underlies the extraordinary mechanical properties of spider dragline silk.</title>
        <authorList>
            <person name="Kono N."/>
            <person name="Nakamura H."/>
            <person name="Mori M."/>
            <person name="Yoshida Y."/>
            <person name="Ohtoshi R."/>
            <person name="Malay A.D."/>
            <person name="Moran D.A.P."/>
            <person name="Tomita M."/>
            <person name="Numata K."/>
            <person name="Arakawa K."/>
        </authorList>
    </citation>
    <scope>NUCLEOTIDE SEQUENCE</scope>
</reference>
<evidence type="ECO:0000256" key="1">
    <source>
        <dbReference type="SAM" id="MobiDB-lite"/>
    </source>
</evidence>
<feature type="compositionally biased region" description="Polar residues" evidence="1">
    <location>
        <begin position="56"/>
        <end position="65"/>
    </location>
</feature>
<sequence length="98" mass="11495">MDHEHPEYKAFSTMTMDKENELELHEYRQQQSYDQSSVRLGSHFTPVSGKCHETNYEQQNEMNYNDDSRSTISSTSAKSVDTSSPRKRKPKVNYRSEI</sequence>
<organism evidence="2 3">
    <name type="scientific">Nephila pilipes</name>
    <name type="common">Giant wood spider</name>
    <name type="synonym">Nephila maculata</name>
    <dbReference type="NCBI Taxonomy" id="299642"/>
    <lineage>
        <taxon>Eukaryota</taxon>
        <taxon>Metazoa</taxon>
        <taxon>Ecdysozoa</taxon>
        <taxon>Arthropoda</taxon>
        <taxon>Chelicerata</taxon>
        <taxon>Arachnida</taxon>
        <taxon>Araneae</taxon>
        <taxon>Araneomorphae</taxon>
        <taxon>Entelegynae</taxon>
        <taxon>Araneoidea</taxon>
        <taxon>Nephilidae</taxon>
        <taxon>Nephila</taxon>
    </lineage>
</organism>
<dbReference type="EMBL" id="BMAW01055425">
    <property type="protein sequence ID" value="GFT00784.1"/>
    <property type="molecule type" value="Genomic_DNA"/>
</dbReference>